<keyword evidence="10" id="KW-1185">Reference proteome</keyword>
<dbReference type="RefSeq" id="WP_118656908.1">
    <property type="nucleotide sequence ID" value="NZ_JACOOK010000005.1"/>
</dbReference>
<evidence type="ECO:0000256" key="1">
    <source>
        <dbReference type="ARBA" id="ARBA00004651"/>
    </source>
</evidence>
<feature type="transmembrane region" description="Helical" evidence="6">
    <location>
        <begin position="410"/>
        <end position="430"/>
    </location>
</feature>
<feature type="domain" description="MacB-like periplasmic core" evidence="8">
    <location>
        <begin position="41"/>
        <end position="232"/>
    </location>
</feature>
<evidence type="ECO:0000256" key="5">
    <source>
        <dbReference type="ARBA" id="ARBA00023136"/>
    </source>
</evidence>
<keyword evidence="4 6" id="KW-1133">Transmembrane helix</keyword>
<dbReference type="InterPro" id="IPR025857">
    <property type="entry name" value="MacB_PCD"/>
</dbReference>
<feature type="transmembrane region" description="Helical" evidence="6">
    <location>
        <begin position="20"/>
        <end position="41"/>
    </location>
</feature>
<dbReference type="InterPro" id="IPR050250">
    <property type="entry name" value="Macrolide_Exporter_MacB"/>
</dbReference>
<evidence type="ECO:0000259" key="8">
    <source>
        <dbReference type="Pfam" id="PF12704"/>
    </source>
</evidence>
<sequence>MKTLSYAFKYLLKLRGNNVIKLISITMGLFLGWVFLAKIVYVESYNKSFPDAERIYRVDERVTLPDREIRAGYISAPVAPALKDEFPEIETATVICRHFPLLTHGEHPFEINIACTDTAFFDLFSIEVLSGDPEQALQDPDNLFLSRKTARRIFGEADPIGQMLEEATGTHYRVAGIFEDLPDNTDVRCEGIVSFDNVKKMRRNSGWGGGDSYTGYVRLVPQAVPDSIEPRIMDVLQKYYDYAGDAAQGFKIEYFFNPMTDIYAQQPDVKNATQLLILLAVAILFVSALNYVLSNFSSLPERGRTMAMHKCNGARKSDIFSIMMSETSLLILISFLFVIALLFGLRDTIQKMVGATPKMLFSGYNLRYIIPIVAGVFLLAGLVPANLLARIPVTTAYRRYSPSNRLWKQALLLIQFTAVTLLISLLVTVARQYDLMLRENPGYNTKNMLHTEALAGRNIQQYETARQELLSLPFVTGIGAGCHPLEGGYSGNPVQDDQKNNLFVTRLDVISPDYIPTMGIQLKQGENFENMPTEGQVIVNEEFVRKMGWQGNPVGNSFFFGSPTPCTVIGVVRDFRTSTLRAGIEPLALFCMNDQNGIEDIQIRVDAITPENIASLTAKLKTLAPEQDIRIWAYDDLTLNAYYNERMLRNMIFVGVFITLAISLIGLLGFINDEIRRRSKEIAIRKVNGATPGSVVRLIASDLKYTVCAGIVAGLGLSFLQGRHWLERFAVKVPLSLWIYIVCGIAVAGLICAITVLKIRKTANENPVNSIKKE</sequence>
<dbReference type="PANTHER" id="PTHR30572:SF18">
    <property type="entry name" value="ABC-TYPE MACROLIDE FAMILY EXPORT SYSTEM PERMEASE COMPONENT 2"/>
    <property type="match status" value="1"/>
</dbReference>
<feature type="transmembrane region" description="Helical" evidence="6">
    <location>
        <begin position="737"/>
        <end position="757"/>
    </location>
</feature>
<feature type="domain" description="ABC3 transporter permease C-terminal" evidence="7">
    <location>
        <begin position="654"/>
        <end position="762"/>
    </location>
</feature>
<evidence type="ECO:0000256" key="3">
    <source>
        <dbReference type="ARBA" id="ARBA00022692"/>
    </source>
</evidence>
<comment type="subcellular location">
    <subcellularLocation>
        <location evidence="1">Cell membrane</location>
        <topology evidence="1">Multi-pass membrane protein</topology>
    </subcellularLocation>
</comment>
<keyword evidence="5 6" id="KW-0472">Membrane</keyword>
<feature type="transmembrane region" description="Helical" evidence="6">
    <location>
        <begin position="651"/>
        <end position="671"/>
    </location>
</feature>
<proteinExistence type="predicted"/>
<organism evidence="9 10">
    <name type="scientific">Alistipes hominis</name>
    <dbReference type="NCBI Taxonomy" id="2763015"/>
    <lineage>
        <taxon>Bacteria</taxon>
        <taxon>Pseudomonadati</taxon>
        <taxon>Bacteroidota</taxon>
        <taxon>Bacteroidia</taxon>
        <taxon>Bacteroidales</taxon>
        <taxon>Rikenellaceae</taxon>
        <taxon>Alistipes</taxon>
    </lineage>
</organism>
<accession>A0ABR7CNP1</accession>
<feature type="transmembrane region" description="Helical" evidence="6">
    <location>
        <begin position="275"/>
        <end position="298"/>
    </location>
</feature>
<dbReference type="EMBL" id="JACOOK010000005">
    <property type="protein sequence ID" value="MBC5617298.1"/>
    <property type="molecule type" value="Genomic_DNA"/>
</dbReference>
<evidence type="ECO:0000256" key="2">
    <source>
        <dbReference type="ARBA" id="ARBA00022475"/>
    </source>
</evidence>
<feature type="domain" description="MacB-like periplasmic core" evidence="8">
    <location>
        <begin position="471"/>
        <end position="579"/>
    </location>
</feature>
<dbReference type="Pfam" id="PF02687">
    <property type="entry name" value="FtsX"/>
    <property type="match status" value="2"/>
</dbReference>
<dbReference type="PANTHER" id="PTHR30572">
    <property type="entry name" value="MEMBRANE COMPONENT OF TRANSPORTER-RELATED"/>
    <property type="match status" value="1"/>
</dbReference>
<dbReference type="Pfam" id="PF12704">
    <property type="entry name" value="MacB_PCD"/>
    <property type="match status" value="2"/>
</dbReference>
<gene>
    <name evidence="9" type="ORF">H8S08_09775</name>
</gene>
<evidence type="ECO:0000256" key="4">
    <source>
        <dbReference type="ARBA" id="ARBA00022989"/>
    </source>
</evidence>
<evidence type="ECO:0000313" key="9">
    <source>
        <dbReference type="EMBL" id="MBC5617298.1"/>
    </source>
</evidence>
<evidence type="ECO:0000313" key="10">
    <source>
        <dbReference type="Proteomes" id="UP000636891"/>
    </source>
</evidence>
<protein>
    <submittedName>
        <fullName evidence="9">ABC transporter permease</fullName>
    </submittedName>
</protein>
<feature type="transmembrane region" description="Helical" evidence="6">
    <location>
        <begin position="319"/>
        <end position="345"/>
    </location>
</feature>
<name>A0ABR7CNP1_9BACT</name>
<comment type="caution">
    <text evidence="9">The sequence shown here is derived from an EMBL/GenBank/DDBJ whole genome shotgun (WGS) entry which is preliminary data.</text>
</comment>
<keyword evidence="2" id="KW-1003">Cell membrane</keyword>
<dbReference type="InterPro" id="IPR003838">
    <property type="entry name" value="ABC3_permease_C"/>
</dbReference>
<dbReference type="Proteomes" id="UP000636891">
    <property type="component" value="Unassembled WGS sequence"/>
</dbReference>
<evidence type="ECO:0000256" key="6">
    <source>
        <dbReference type="SAM" id="Phobius"/>
    </source>
</evidence>
<feature type="transmembrane region" description="Helical" evidence="6">
    <location>
        <begin position="365"/>
        <end position="389"/>
    </location>
</feature>
<evidence type="ECO:0000259" key="7">
    <source>
        <dbReference type="Pfam" id="PF02687"/>
    </source>
</evidence>
<reference evidence="9 10" key="1">
    <citation type="submission" date="2020-08" db="EMBL/GenBank/DDBJ databases">
        <title>Genome public.</title>
        <authorList>
            <person name="Liu C."/>
            <person name="Sun Q."/>
        </authorList>
    </citation>
    <scope>NUCLEOTIDE SEQUENCE [LARGE SCALE GENOMIC DNA]</scope>
    <source>
        <strain evidence="9 10">New-7</strain>
    </source>
</reference>
<keyword evidence="3 6" id="KW-0812">Transmembrane</keyword>
<feature type="domain" description="ABC3 transporter permease C-terminal" evidence="7">
    <location>
        <begin position="278"/>
        <end position="392"/>
    </location>
</feature>